<dbReference type="AlphaFoldDB" id="A0AAV5UHX7"/>
<comment type="caution">
    <text evidence="1">The sequence shown here is derived from an EMBL/GenBank/DDBJ whole genome shotgun (WGS) entry which is preliminary data.</text>
</comment>
<keyword evidence="2" id="KW-1185">Reference proteome</keyword>
<organism evidence="1 2">
    <name type="scientific">Pristionchus entomophagus</name>
    <dbReference type="NCBI Taxonomy" id="358040"/>
    <lineage>
        <taxon>Eukaryota</taxon>
        <taxon>Metazoa</taxon>
        <taxon>Ecdysozoa</taxon>
        <taxon>Nematoda</taxon>
        <taxon>Chromadorea</taxon>
        <taxon>Rhabditida</taxon>
        <taxon>Rhabditina</taxon>
        <taxon>Diplogasteromorpha</taxon>
        <taxon>Diplogasteroidea</taxon>
        <taxon>Neodiplogasteridae</taxon>
        <taxon>Pristionchus</taxon>
    </lineage>
</organism>
<accession>A0AAV5UHX7</accession>
<feature type="non-terminal residue" evidence="1">
    <location>
        <position position="140"/>
    </location>
</feature>
<gene>
    <name evidence="1" type="ORF">PENTCL1PPCAC_28107</name>
</gene>
<reference evidence="1" key="1">
    <citation type="submission" date="2023-10" db="EMBL/GenBank/DDBJ databases">
        <title>Genome assembly of Pristionchus species.</title>
        <authorList>
            <person name="Yoshida K."/>
            <person name="Sommer R.J."/>
        </authorList>
    </citation>
    <scope>NUCLEOTIDE SEQUENCE</scope>
    <source>
        <strain evidence="1">RS0144</strain>
    </source>
</reference>
<sequence length="140" mass="15390">MNVTNTMITINEGGESIEMSGLHPKGRNNRLPSILFNDPSESRSGMEQIVRVEASHHHERSVGAFAAVVRNAMHARRFVNHLAPNAEELSEAEIAHNLVFGNPGPTAAPALVDNHVEIPSENHVETSGIAFIKNFFKKIY</sequence>
<evidence type="ECO:0008006" key="3">
    <source>
        <dbReference type="Google" id="ProtNLM"/>
    </source>
</evidence>
<name>A0AAV5UHX7_9BILA</name>
<protein>
    <recommendedName>
        <fullName evidence="3">Ribosomal protein</fullName>
    </recommendedName>
</protein>
<evidence type="ECO:0000313" key="1">
    <source>
        <dbReference type="EMBL" id="GMT05933.1"/>
    </source>
</evidence>
<evidence type="ECO:0000313" key="2">
    <source>
        <dbReference type="Proteomes" id="UP001432027"/>
    </source>
</evidence>
<dbReference type="EMBL" id="BTSX01000006">
    <property type="protein sequence ID" value="GMT05933.1"/>
    <property type="molecule type" value="Genomic_DNA"/>
</dbReference>
<proteinExistence type="predicted"/>
<dbReference type="Proteomes" id="UP001432027">
    <property type="component" value="Unassembled WGS sequence"/>
</dbReference>